<keyword evidence="2" id="KW-1185">Reference proteome</keyword>
<dbReference type="EMBL" id="OZ019905">
    <property type="protein sequence ID" value="CAK9201500.1"/>
    <property type="molecule type" value="Genomic_DNA"/>
</dbReference>
<name>A0ABP0TPN8_9BRYO</name>
<accession>A0ABP0TPN8</accession>
<dbReference type="Proteomes" id="UP001497512">
    <property type="component" value="Chromosome 13"/>
</dbReference>
<sequence length="326" mass="36855">MQEAAADWKAIVTWEVAAQECDIPIGEAGLEKAIPEAVTAVRKQIAALEVAVVLRFQELTVAFKGAVTQDASLEFWVLESPAASKTLEVTKQSLALLWNDYWSNVAQVALYAWHKESPEAFETWQKAWKEPRGAASEAWQKAWKEAREAASEAWQMTKTALHQAKMAHQNVVAAWNEARRVPVFSPDLANLHGADVSFWEKIMNDNWEAAERESSRQRDGPQFRTMAEIVEKATDKSLFLEKVLKSWRHVNQQLQSEVTTTRPHSHYGLAPKKFFTAVLTEHVQNQSSVVETSLNLKQELHSEVAIPRQLYMLWICTGEVIDCASD</sequence>
<reference evidence="1" key="1">
    <citation type="submission" date="2024-02" db="EMBL/GenBank/DDBJ databases">
        <authorList>
            <consortium name="ELIXIR-Norway"/>
            <consortium name="Elixir Norway"/>
        </authorList>
    </citation>
    <scope>NUCLEOTIDE SEQUENCE</scope>
</reference>
<proteinExistence type="predicted"/>
<gene>
    <name evidence="1" type="ORF">CSSPTR1EN2_LOCUS5938</name>
</gene>
<evidence type="ECO:0000313" key="2">
    <source>
        <dbReference type="Proteomes" id="UP001497512"/>
    </source>
</evidence>
<evidence type="ECO:0000313" key="1">
    <source>
        <dbReference type="EMBL" id="CAK9201500.1"/>
    </source>
</evidence>
<protein>
    <submittedName>
        <fullName evidence="1">Uncharacterized protein</fullName>
    </submittedName>
</protein>
<organism evidence="1 2">
    <name type="scientific">Sphagnum troendelagicum</name>
    <dbReference type="NCBI Taxonomy" id="128251"/>
    <lineage>
        <taxon>Eukaryota</taxon>
        <taxon>Viridiplantae</taxon>
        <taxon>Streptophyta</taxon>
        <taxon>Embryophyta</taxon>
        <taxon>Bryophyta</taxon>
        <taxon>Sphagnophytina</taxon>
        <taxon>Sphagnopsida</taxon>
        <taxon>Sphagnales</taxon>
        <taxon>Sphagnaceae</taxon>
        <taxon>Sphagnum</taxon>
    </lineage>
</organism>